<protein>
    <recommendedName>
        <fullName evidence="4">DUF4369 domain-containing protein</fullName>
    </recommendedName>
</protein>
<evidence type="ECO:0000313" key="3">
    <source>
        <dbReference type="Proteomes" id="UP000307140"/>
    </source>
</evidence>
<keyword evidence="1" id="KW-0732">Signal</keyword>
<reference evidence="2 3" key="1">
    <citation type="submission" date="2019-05" db="EMBL/GenBank/DDBJ databases">
        <title>Polaribacter aestuariivivens sp. nov., isolated from a tidal flat.</title>
        <authorList>
            <person name="Yoon J.-H."/>
        </authorList>
    </citation>
    <scope>NUCLEOTIDE SEQUENCE [LARGE SCALE GENOMIC DNA]</scope>
    <source>
        <strain evidence="2 3">DBTF-3</strain>
    </source>
</reference>
<dbReference type="EMBL" id="VANR01000008">
    <property type="protein sequence ID" value="TMM28586.1"/>
    <property type="molecule type" value="Genomic_DNA"/>
</dbReference>
<proteinExistence type="predicted"/>
<dbReference type="Proteomes" id="UP000307140">
    <property type="component" value="Unassembled WGS sequence"/>
</dbReference>
<sequence>MKKQKLTLLLLTLIISIGNAQNNWVEGSLILKNGDTITGNLKLPLINKGALINSHKIKFKKNENDEEMKYDNTNVNKAIIKERNNEIAIYEYVKTSRSKYQLFKLIEFKKMKLYARIVSNSTMSPNMIGGQRGFTSSTYYSSQDNEFYALRKNEKIASPLITLPTNISASLFTKSFRKRAMKYFSDCPSLVKKLKKRKFRESQILEVIAEYDSCE</sequence>
<feature type="signal peptide" evidence="1">
    <location>
        <begin position="1"/>
        <end position="20"/>
    </location>
</feature>
<dbReference type="OrthoDB" id="1117699at2"/>
<keyword evidence="3" id="KW-1185">Reference proteome</keyword>
<feature type="chain" id="PRO_5024304749" description="DUF4369 domain-containing protein" evidence="1">
    <location>
        <begin position="21"/>
        <end position="215"/>
    </location>
</feature>
<evidence type="ECO:0000313" key="2">
    <source>
        <dbReference type="EMBL" id="TMM28586.1"/>
    </source>
</evidence>
<evidence type="ECO:0000256" key="1">
    <source>
        <dbReference type="SAM" id="SignalP"/>
    </source>
</evidence>
<gene>
    <name evidence="2" type="ORF">FDT66_13345</name>
</gene>
<dbReference type="RefSeq" id="WP_138537380.1">
    <property type="nucleotide sequence ID" value="NZ_VANR01000008.1"/>
</dbReference>
<evidence type="ECO:0008006" key="4">
    <source>
        <dbReference type="Google" id="ProtNLM"/>
    </source>
</evidence>
<organism evidence="2 3">
    <name type="scientific">Polaribacter aestuariivivens</name>
    <dbReference type="NCBI Taxonomy" id="2304626"/>
    <lineage>
        <taxon>Bacteria</taxon>
        <taxon>Pseudomonadati</taxon>
        <taxon>Bacteroidota</taxon>
        <taxon>Flavobacteriia</taxon>
        <taxon>Flavobacteriales</taxon>
        <taxon>Flavobacteriaceae</taxon>
    </lineage>
</organism>
<dbReference type="AlphaFoldDB" id="A0A5S3N6V8"/>
<comment type="caution">
    <text evidence="2">The sequence shown here is derived from an EMBL/GenBank/DDBJ whole genome shotgun (WGS) entry which is preliminary data.</text>
</comment>
<accession>A0A5S3N6V8</accession>
<name>A0A5S3N6V8_9FLAO</name>